<dbReference type="EMBL" id="JABTEG010000002">
    <property type="protein sequence ID" value="KAG4305922.1"/>
    <property type="molecule type" value="Genomic_DNA"/>
</dbReference>
<reference evidence="1 2" key="1">
    <citation type="journal article" date="2021" name="Commun. Biol.">
        <title>Genomic insights into the host specific adaptation of the Pneumocystis genus.</title>
        <authorList>
            <person name="Cisse O.H."/>
            <person name="Ma L."/>
            <person name="Dekker J.P."/>
            <person name="Khil P.P."/>
            <person name="Youn J.-H."/>
            <person name="Brenchley J.M."/>
            <person name="Blair R."/>
            <person name="Pahar B."/>
            <person name="Chabe M."/>
            <person name="Van Rompay K.K.A."/>
            <person name="Keesler R."/>
            <person name="Sukura A."/>
            <person name="Hirsch V."/>
            <person name="Kutty G."/>
            <person name="Liu Y."/>
            <person name="Peng L."/>
            <person name="Chen J."/>
            <person name="Song J."/>
            <person name="Weissenbacher-Lang C."/>
            <person name="Xu J."/>
            <person name="Upham N.S."/>
            <person name="Stajich J.E."/>
            <person name="Cuomo C.A."/>
            <person name="Cushion M.T."/>
            <person name="Kovacs J.A."/>
        </authorList>
    </citation>
    <scope>NUCLEOTIDE SEQUENCE [LARGE SCALE GENOMIC DNA]</scope>
    <source>
        <strain evidence="1 2">RABM</strain>
    </source>
</reference>
<accession>A0ACB7CGV8</accession>
<comment type="caution">
    <text evidence="1">The sequence shown here is derived from an EMBL/GenBank/DDBJ whole genome shotgun (WGS) entry which is preliminary data.</text>
</comment>
<dbReference type="Proteomes" id="UP000768646">
    <property type="component" value="Unassembled WGS sequence"/>
</dbReference>
<gene>
    <name evidence="1" type="ORF">PORY_000832</name>
</gene>
<keyword evidence="2" id="KW-1185">Reference proteome</keyword>
<name>A0ACB7CGV8_9ASCO</name>
<evidence type="ECO:0000313" key="2">
    <source>
        <dbReference type="Proteomes" id="UP000768646"/>
    </source>
</evidence>
<sequence length="115" mass="13521">MSKRDIEIHPIVQDAVIHNLKVIISHIRSVTSIFFGLVAGILNLTSYYGLLFYIFWTFFVSLMIFLMLTKARPSLYFHHHKEIWIKDIFPGLLSFTLSYTLSYGLTHSKFFLFNK</sequence>
<protein>
    <submittedName>
        <fullName evidence="1">Uncharacterized protein</fullName>
    </submittedName>
</protein>
<proteinExistence type="predicted"/>
<evidence type="ECO:0000313" key="1">
    <source>
        <dbReference type="EMBL" id="KAG4305922.1"/>
    </source>
</evidence>
<organism evidence="1 2">
    <name type="scientific">Pneumocystis oryctolagi</name>
    <dbReference type="NCBI Taxonomy" id="42067"/>
    <lineage>
        <taxon>Eukaryota</taxon>
        <taxon>Fungi</taxon>
        <taxon>Dikarya</taxon>
        <taxon>Ascomycota</taxon>
        <taxon>Taphrinomycotina</taxon>
        <taxon>Pneumocystomycetes</taxon>
        <taxon>Pneumocystaceae</taxon>
        <taxon>Pneumocystis</taxon>
    </lineage>
</organism>